<accession>A0ABU3BUB2</accession>
<keyword evidence="4" id="KW-1185">Reference proteome</keyword>
<dbReference type="PROSITE" id="PS51186">
    <property type="entry name" value="GNAT"/>
    <property type="match status" value="1"/>
</dbReference>
<gene>
    <name evidence="3" type="ORF">RM540_14065</name>
</gene>
<dbReference type="PANTHER" id="PTHR41368">
    <property type="entry name" value="PROTEIN YGHO"/>
    <property type="match status" value="1"/>
</dbReference>
<evidence type="ECO:0000313" key="4">
    <source>
        <dbReference type="Proteomes" id="UP001267426"/>
    </source>
</evidence>
<protein>
    <recommendedName>
        <fullName evidence="2">N-acetyltransferase domain-containing protein</fullName>
    </recommendedName>
</protein>
<name>A0ABU3BUB2_9BACT</name>
<proteinExistence type="predicted"/>
<feature type="region of interest" description="Disordered" evidence="1">
    <location>
        <begin position="1"/>
        <end position="21"/>
    </location>
</feature>
<dbReference type="Pfam" id="PF00583">
    <property type="entry name" value="Acetyltransf_1"/>
    <property type="match status" value="1"/>
</dbReference>
<feature type="compositionally biased region" description="Low complexity" evidence="1">
    <location>
        <begin position="1"/>
        <end position="19"/>
    </location>
</feature>
<dbReference type="EMBL" id="JAVRHT010000041">
    <property type="protein sequence ID" value="MDT0632879.1"/>
    <property type="molecule type" value="Genomic_DNA"/>
</dbReference>
<organism evidence="3 4">
    <name type="scientific">Rubrivirga litoralis</name>
    <dbReference type="NCBI Taxonomy" id="3075598"/>
    <lineage>
        <taxon>Bacteria</taxon>
        <taxon>Pseudomonadati</taxon>
        <taxon>Rhodothermota</taxon>
        <taxon>Rhodothermia</taxon>
        <taxon>Rhodothermales</taxon>
        <taxon>Rubricoccaceae</taxon>
        <taxon>Rubrivirga</taxon>
    </lineage>
</organism>
<sequence length="394" mass="43976">MPETAARPAPTGATPPGRGLPVTVRPVRSPADRAAFLDVPYDLYAGDPYFVPPLRFDQKQILDPKKNPFFEHGAMELFLAERGGAVVGRVAAIENGQHLAKYADGNGFFGFFDTVEDYAVAEALLDAAAGWLRARGLTGVRGPANPTMNDVAGLLVARFDRPPSILLPYNYPYYQDFLERWGFRRAMTMWAFYVHEAYMDTERMARGAAIVERRHPGIRIRPLDPERFEDDVVTAMRIYNEAWAANWGHVPYTDREAIHLAKELKPVIEEDLFLFAELDGEPIAFATSIPNYNRALKELPRGRLRPAGIARAFAAVKSGSIYEVRMALMGVIPAYRNAGLDSFLIHHTIVNGRGVGYQAAELSWVLDTNKPMINGLEKLGATRDKEYAMFEAEL</sequence>
<evidence type="ECO:0000259" key="2">
    <source>
        <dbReference type="PROSITE" id="PS51186"/>
    </source>
</evidence>
<dbReference type="SUPFAM" id="SSF55729">
    <property type="entry name" value="Acyl-CoA N-acyltransferases (Nat)"/>
    <property type="match status" value="1"/>
</dbReference>
<dbReference type="RefSeq" id="WP_311665211.1">
    <property type="nucleotide sequence ID" value="NZ_JAVRHT010000041.1"/>
</dbReference>
<dbReference type="InterPro" id="IPR000182">
    <property type="entry name" value="GNAT_dom"/>
</dbReference>
<comment type="caution">
    <text evidence="3">The sequence shown here is derived from an EMBL/GenBank/DDBJ whole genome shotgun (WGS) entry which is preliminary data.</text>
</comment>
<evidence type="ECO:0000256" key="1">
    <source>
        <dbReference type="SAM" id="MobiDB-lite"/>
    </source>
</evidence>
<evidence type="ECO:0000313" key="3">
    <source>
        <dbReference type="EMBL" id="MDT0632879.1"/>
    </source>
</evidence>
<reference evidence="3 4" key="1">
    <citation type="submission" date="2023-09" db="EMBL/GenBank/DDBJ databases">
        <authorList>
            <person name="Rey-Velasco X."/>
        </authorList>
    </citation>
    <scope>NUCLEOTIDE SEQUENCE [LARGE SCALE GENOMIC DNA]</scope>
    <source>
        <strain evidence="3 4">F394</strain>
    </source>
</reference>
<dbReference type="Gene3D" id="3.40.630.30">
    <property type="match status" value="2"/>
</dbReference>
<feature type="domain" description="N-acetyltransferase" evidence="2">
    <location>
        <begin position="218"/>
        <end position="394"/>
    </location>
</feature>
<dbReference type="PANTHER" id="PTHR41368:SF1">
    <property type="entry name" value="PROTEIN YGHO"/>
    <property type="match status" value="1"/>
</dbReference>
<dbReference type="InterPro" id="IPR039968">
    <property type="entry name" value="BcerS-like"/>
</dbReference>
<dbReference type="InterPro" id="IPR016181">
    <property type="entry name" value="Acyl_CoA_acyltransferase"/>
</dbReference>
<dbReference type="Proteomes" id="UP001267426">
    <property type="component" value="Unassembled WGS sequence"/>
</dbReference>